<feature type="region of interest" description="Disordered" evidence="11">
    <location>
        <begin position="46"/>
        <end position="96"/>
    </location>
</feature>
<evidence type="ECO:0000256" key="3">
    <source>
        <dbReference type="ARBA" id="ARBA00022448"/>
    </source>
</evidence>
<evidence type="ECO:0000256" key="10">
    <source>
        <dbReference type="ARBA" id="ARBA00023237"/>
    </source>
</evidence>
<evidence type="ECO:0000256" key="2">
    <source>
        <dbReference type="ARBA" id="ARBA00007055"/>
    </source>
</evidence>
<keyword evidence="9" id="KW-0472">Membrane</keyword>
<dbReference type="KEGG" id="kvq:SP68_02425"/>
<dbReference type="InterPro" id="IPR021570">
    <property type="entry name" value="LamB-type_porin_N_dom"/>
</dbReference>
<feature type="compositionally biased region" description="Basic and acidic residues" evidence="11">
    <location>
        <begin position="46"/>
        <end position="59"/>
    </location>
</feature>
<evidence type="ECO:0000256" key="9">
    <source>
        <dbReference type="ARBA" id="ARBA00023136"/>
    </source>
</evidence>
<keyword evidence="4" id="KW-1134">Transmembrane beta strand</keyword>
<dbReference type="Pfam" id="PF11471">
    <property type="entry name" value="Sugarporin_N"/>
    <property type="match status" value="1"/>
</dbReference>
<evidence type="ECO:0000256" key="5">
    <source>
        <dbReference type="ARBA" id="ARBA00022692"/>
    </source>
</evidence>
<evidence type="ECO:0000256" key="4">
    <source>
        <dbReference type="ARBA" id="ARBA00022452"/>
    </source>
</evidence>
<gene>
    <name evidence="13" type="ORF">IAP99_12810</name>
</gene>
<dbReference type="InterPro" id="IPR036998">
    <property type="entry name" value="Porin_LamB_sf"/>
</dbReference>
<keyword evidence="10" id="KW-0998">Cell outer membrane</keyword>
<dbReference type="GO" id="GO:0015288">
    <property type="term" value="F:porin activity"/>
    <property type="evidence" value="ECO:0007669"/>
    <property type="project" value="UniProtKB-KW"/>
</dbReference>
<evidence type="ECO:0000256" key="6">
    <source>
        <dbReference type="ARBA" id="ARBA00022729"/>
    </source>
</evidence>
<dbReference type="GeneID" id="93273116"/>
<dbReference type="InterPro" id="IPR003192">
    <property type="entry name" value="Porin_LamB"/>
</dbReference>
<sequence length="531" mass="59663">MNKTILFCLISAMFSNAYGQSLTVEERLALLEKQLQENTAELKSTKAELTRYKQADKTNRNPVSSADEKNQPTTNSATSTIAATSSTSNKTGNSATTKVNNDLTLKEISDFVKNDIGFSYNGYFRSGWGTANHGSPKEYAIGSLGRFGNEYTSWFDLQLKQKVYDQDGKTAHAVVMLDGNVGEQYNNAVFDKDTESNLQFSDIYLTTKGFLNFAPEADFWVGKHYLPKYEIQMLDWKSVRTESGAGLGIENWKMGPGKFNVAVVRQDLNARALDYDTSGNSLQINTNALDIRYREIPLWDKATLELDGRYNMANKSDVVKSGEADGQYYHVKDAWLVGAILRQKFDAGGYDELTLQAANNSIASSFAKISGANPTFGSGDNYYGNHTNGKAFRIISQGEFYPTENTIVAHALVYSNGNDIFSYDTGAHTDFESYRSVIRPAYIWDKFNQTGVELGWFRQDNKTQEQTYSESGYKTTLYHALKVNTSILTSRPEIRFYTTYIRANQNEISNYTFNDNKKDQLSIGAQAEVWW</sequence>
<dbReference type="AlphaFoldDB" id="A0A2V3KZ79"/>
<keyword evidence="7" id="KW-0406">Ion transport</keyword>
<proteinExistence type="inferred from homology"/>
<dbReference type="InterPro" id="IPR050286">
    <property type="entry name" value="G_neg_Bact_CarbUptk_Porin"/>
</dbReference>
<dbReference type="GO" id="GO:0015774">
    <property type="term" value="P:polysaccharide transport"/>
    <property type="evidence" value="ECO:0007669"/>
    <property type="project" value="TreeGrafter"/>
</dbReference>
<evidence type="ECO:0000259" key="12">
    <source>
        <dbReference type="Pfam" id="PF11471"/>
    </source>
</evidence>
<keyword evidence="3" id="KW-0813">Transport</keyword>
<dbReference type="EMBL" id="CP060807">
    <property type="protein sequence ID" value="QNP27150.1"/>
    <property type="molecule type" value="Genomic_DNA"/>
</dbReference>
<dbReference type="Pfam" id="PF02264">
    <property type="entry name" value="LamB"/>
    <property type="match status" value="1"/>
</dbReference>
<dbReference type="CDD" id="cd01346">
    <property type="entry name" value="Maltoporin-like"/>
    <property type="match status" value="1"/>
</dbReference>
<comment type="subcellular location">
    <subcellularLocation>
        <location evidence="1">Cell outer membrane</location>
        <topology evidence="1">Multi-pass membrane protein</topology>
    </subcellularLocation>
</comment>
<dbReference type="GO" id="GO:0006811">
    <property type="term" value="P:monoatomic ion transport"/>
    <property type="evidence" value="ECO:0007669"/>
    <property type="project" value="UniProtKB-KW"/>
</dbReference>
<organism evidence="13 14">
    <name type="scientific">Klebsiella variicola</name>
    <dbReference type="NCBI Taxonomy" id="244366"/>
    <lineage>
        <taxon>Bacteria</taxon>
        <taxon>Pseudomonadati</taxon>
        <taxon>Pseudomonadota</taxon>
        <taxon>Gammaproteobacteria</taxon>
        <taxon>Enterobacterales</taxon>
        <taxon>Enterobacteriaceae</taxon>
        <taxon>Klebsiella/Raoultella group</taxon>
        <taxon>Klebsiella</taxon>
        <taxon>Klebsiella pneumoniae complex</taxon>
    </lineage>
</organism>
<keyword evidence="6" id="KW-0732">Signal</keyword>
<name>A0A2V3KZ79_KLEVA</name>
<feature type="domain" description="LamB-type porin N-terminal" evidence="12">
    <location>
        <begin position="23"/>
        <end position="53"/>
    </location>
</feature>
<evidence type="ECO:0000256" key="8">
    <source>
        <dbReference type="ARBA" id="ARBA00023114"/>
    </source>
</evidence>
<evidence type="ECO:0000256" key="1">
    <source>
        <dbReference type="ARBA" id="ARBA00004571"/>
    </source>
</evidence>
<evidence type="ECO:0000313" key="13">
    <source>
        <dbReference type="EMBL" id="QNP27150.1"/>
    </source>
</evidence>
<dbReference type="GO" id="GO:0015144">
    <property type="term" value="F:carbohydrate transmembrane transporter activity"/>
    <property type="evidence" value="ECO:0007669"/>
    <property type="project" value="TreeGrafter"/>
</dbReference>
<dbReference type="GO" id="GO:0046930">
    <property type="term" value="C:pore complex"/>
    <property type="evidence" value="ECO:0007669"/>
    <property type="project" value="UniProtKB-KW"/>
</dbReference>
<reference evidence="13 14" key="1">
    <citation type="submission" date="2020-08" db="EMBL/GenBank/DDBJ databases">
        <title>Complete genome sequence of Klebsiella pneumoniae KP2757.</title>
        <authorList>
            <person name="Zhang X."/>
        </authorList>
    </citation>
    <scope>NUCLEOTIDE SEQUENCE [LARGE SCALE GENOMIC DNA]</scope>
    <source>
        <strain evidence="13 14">KP2757</strain>
    </source>
</reference>
<keyword evidence="8" id="KW-0626">Porin</keyword>
<dbReference type="PANTHER" id="PTHR38762:SF1">
    <property type="entry name" value="CRYPTIC OUTER MEMBRANE PORIN BGLH-RELATED"/>
    <property type="match status" value="1"/>
</dbReference>
<feature type="compositionally biased region" description="Low complexity" evidence="11">
    <location>
        <begin position="73"/>
        <end position="91"/>
    </location>
</feature>
<dbReference type="GO" id="GO:0009279">
    <property type="term" value="C:cell outer membrane"/>
    <property type="evidence" value="ECO:0007669"/>
    <property type="project" value="UniProtKB-SubCell"/>
</dbReference>
<dbReference type="RefSeq" id="WP_012541667.1">
    <property type="nucleotide sequence ID" value="NC_011283.1"/>
</dbReference>
<dbReference type="PANTHER" id="PTHR38762">
    <property type="entry name" value="CRYPTIC OUTER MEMBRANE PORIN BGLH-RELATED"/>
    <property type="match status" value="1"/>
</dbReference>
<evidence type="ECO:0000256" key="11">
    <source>
        <dbReference type="SAM" id="MobiDB-lite"/>
    </source>
</evidence>
<protein>
    <submittedName>
        <fullName evidence="13">Carbohydrate porin</fullName>
    </submittedName>
</protein>
<dbReference type="KEGG" id="kpe:KPK_2585"/>
<keyword evidence="5" id="KW-0812">Transmembrane</keyword>
<dbReference type="Proteomes" id="UP000516181">
    <property type="component" value="Chromosome"/>
</dbReference>
<dbReference type="SUPFAM" id="SSF56935">
    <property type="entry name" value="Porins"/>
    <property type="match status" value="1"/>
</dbReference>
<comment type="similarity">
    <text evidence="2">Belongs to the porin LamB (TC 1.B.3) family.</text>
</comment>
<dbReference type="Gene3D" id="2.40.170.10">
    <property type="entry name" value="Porin, LamB type"/>
    <property type="match status" value="1"/>
</dbReference>
<evidence type="ECO:0000256" key="7">
    <source>
        <dbReference type="ARBA" id="ARBA00023065"/>
    </source>
</evidence>
<dbReference type="KEGG" id="kvd:KR75_21650"/>
<accession>A0A2V3KZ79</accession>
<evidence type="ECO:0000313" key="14">
    <source>
        <dbReference type="Proteomes" id="UP000516181"/>
    </source>
</evidence>